<keyword evidence="2" id="KW-1185">Reference proteome</keyword>
<name>A0A1R1XNY6_9FUNG</name>
<organism evidence="1 2">
    <name type="scientific">Smittium culicis</name>
    <dbReference type="NCBI Taxonomy" id="133412"/>
    <lineage>
        <taxon>Eukaryota</taxon>
        <taxon>Fungi</taxon>
        <taxon>Fungi incertae sedis</taxon>
        <taxon>Zoopagomycota</taxon>
        <taxon>Kickxellomycotina</taxon>
        <taxon>Harpellomycetes</taxon>
        <taxon>Harpellales</taxon>
        <taxon>Legeriomycetaceae</taxon>
        <taxon>Smittium</taxon>
    </lineage>
</organism>
<dbReference type="OrthoDB" id="10558927at2759"/>
<proteinExistence type="predicted"/>
<evidence type="ECO:0000313" key="2">
    <source>
        <dbReference type="Proteomes" id="UP000187429"/>
    </source>
</evidence>
<dbReference type="AlphaFoldDB" id="A0A1R1XNY6"/>
<dbReference type="EMBL" id="LSSM01003932">
    <property type="protein sequence ID" value="OMJ16341.1"/>
    <property type="molecule type" value="Genomic_DNA"/>
</dbReference>
<dbReference type="Proteomes" id="UP000187429">
    <property type="component" value="Unassembled WGS sequence"/>
</dbReference>
<comment type="caution">
    <text evidence="1">The sequence shown here is derived from an EMBL/GenBank/DDBJ whole genome shotgun (WGS) entry which is preliminary data.</text>
</comment>
<gene>
    <name evidence="1" type="ORF">AYI69_g7865</name>
</gene>
<protein>
    <submittedName>
        <fullName evidence="1">Uncharacterized protein</fullName>
    </submittedName>
</protein>
<sequence length="76" mass="8543">MLLYLSNNCPVSSMVEREAFNLKATGSTPVSGLESGCWRNWQRVRLQSGRLGVQVSHVPIHFCIVIVYILHPSLFV</sequence>
<accession>A0A1R1XNY6</accession>
<evidence type="ECO:0000313" key="1">
    <source>
        <dbReference type="EMBL" id="OMJ16341.1"/>
    </source>
</evidence>
<reference evidence="2" key="1">
    <citation type="submission" date="2017-01" db="EMBL/GenBank/DDBJ databases">
        <authorList>
            <person name="Wang Y."/>
            <person name="White M."/>
            <person name="Kvist S."/>
            <person name="Moncalvo J.-M."/>
        </authorList>
    </citation>
    <scope>NUCLEOTIDE SEQUENCE [LARGE SCALE GENOMIC DNA]</scope>
    <source>
        <strain evidence="2">ID-206-W2</strain>
    </source>
</reference>